<evidence type="ECO:0000313" key="2">
    <source>
        <dbReference type="EMBL" id="GAA5090821.1"/>
    </source>
</evidence>
<evidence type="ECO:0000313" key="3">
    <source>
        <dbReference type="Proteomes" id="UP001501407"/>
    </source>
</evidence>
<protein>
    <submittedName>
        <fullName evidence="2">Uncharacterized protein</fullName>
    </submittedName>
</protein>
<reference evidence="3" key="1">
    <citation type="journal article" date="2019" name="Int. J. Syst. Evol. Microbiol.">
        <title>The Global Catalogue of Microorganisms (GCM) 10K type strain sequencing project: providing services to taxonomists for standard genome sequencing and annotation.</title>
        <authorList>
            <consortium name="The Broad Institute Genomics Platform"/>
            <consortium name="The Broad Institute Genome Sequencing Center for Infectious Disease"/>
            <person name="Wu L."/>
            <person name="Ma J."/>
        </authorList>
    </citation>
    <scope>NUCLEOTIDE SEQUENCE [LARGE SCALE GENOMIC DNA]</scope>
    <source>
        <strain evidence="3">JCM 18959</strain>
    </source>
</reference>
<dbReference type="EMBL" id="BAABKZ010000001">
    <property type="protein sequence ID" value="GAA5090821.1"/>
    <property type="molecule type" value="Genomic_DNA"/>
</dbReference>
<proteinExistence type="predicted"/>
<gene>
    <name evidence="2" type="ORF">GCM10025760_17030</name>
</gene>
<comment type="caution">
    <text evidence="2">The sequence shown here is derived from an EMBL/GenBank/DDBJ whole genome shotgun (WGS) entry which is preliminary data.</text>
</comment>
<evidence type="ECO:0000256" key="1">
    <source>
        <dbReference type="SAM" id="MobiDB-lite"/>
    </source>
</evidence>
<feature type="region of interest" description="Disordered" evidence="1">
    <location>
        <begin position="1"/>
        <end position="23"/>
    </location>
</feature>
<accession>A0ABP9M723</accession>
<sequence length="68" mass="7497">MDRVAPREPTETDREPGAAHELGDREVEGLRIILSGAEGIIGWADDARASGVRRTMWEGRAHEYLLPG</sequence>
<dbReference type="Proteomes" id="UP001501407">
    <property type="component" value="Unassembled WGS sequence"/>
</dbReference>
<name>A0ABP9M723_9MICO</name>
<organism evidence="2 3">
    <name type="scientific">Microbacterium yannicii</name>
    <dbReference type="NCBI Taxonomy" id="671622"/>
    <lineage>
        <taxon>Bacteria</taxon>
        <taxon>Bacillati</taxon>
        <taxon>Actinomycetota</taxon>
        <taxon>Actinomycetes</taxon>
        <taxon>Micrococcales</taxon>
        <taxon>Microbacteriaceae</taxon>
        <taxon>Microbacterium</taxon>
    </lineage>
</organism>
<keyword evidence="3" id="KW-1185">Reference proteome</keyword>